<dbReference type="EMBL" id="MU250538">
    <property type="protein sequence ID" value="KAG7445017.1"/>
    <property type="molecule type" value="Genomic_DNA"/>
</dbReference>
<gene>
    <name evidence="2" type="ORF">BT62DRAFT_205799</name>
</gene>
<name>A0A9P7VR16_9AGAR</name>
<keyword evidence="1" id="KW-0812">Transmembrane</keyword>
<dbReference type="RefSeq" id="XP_043038517.1">
    <property type="nucleotide sequence ID" value="XM_043180041.1"/>
</dbReference>
<evidence type="ECO:0000313" key="2">
    <source>
        <dbReference type="EMBL" id="KAG7445017.1"/>
    </source>
</evidence>
<proteinExistence type="predicted"/>
<evidence type="ECO:0000256" key="1">
    <source>
        <dbReference type="SAM" id="Phobius"/>
    </source>
</evidence>
<organism evidence="2 3">
    <name type="scientific">Guyanagaster necrorhizus</name>
    <dbReference type="NCBI Taxonomy" id="856835"/>
    <lineage>
        <taxon>Eukaryota</taxon>
        <taxon>Fungi</taxon>
        <taxon>Dikarya</taxon>
        <taxon>Basidiomycota</taxon>
        <taxon>Agaricomycotina</taxon>
        <taxon>Agaricomycetes</taxon>
        <taxon>Agaricomycetidae</taxon>
        <taxon>Agaricales</taxon>
        <taxon>Marasmiineae</taxon>
        <taxon>Physalacriaceae</taxon>
        <taxon>Guyanagaster</taxon>
    </lineage>
</organism>
<protein>
    <submittedName>
        <fullName evidence="2">Uncharacterized protein</fullName>
    </submittedName>
</protein>
<keyword evidence="1" id="KW-0472">Membrane</keyword>
<evidence type="ECO:0000313" key="3">
    <source>
        <dbReference type="Proteomes" id="UP000812287"/>
    </source>
</evidence>
<comment type="caution">
    <text evidence="2">The sequence shown here is derived from an EMBL/GenBank/DDBJ whole genome shotgun (WGS) entry which is preliminary data.</text>
</comment>
<keyword evidence="3" id="KW-1185">Reference proteome</keyword>
<dbReference type="AlphaFoldDB" id="A0A9P7VR16"/>
<keyword evidence="1" id="KW-1133">Transmembrane helix</keyword>
<sequence>MDLHPSSTGRSDATLLHVMKDFLCPVQRWFTSISGLLCFAFLPSLWPLPLKLYRRRSPNSDHSCRSRLKYSSPYGPHTSLLRPVYDTLWT</sequence>
<accession>A0A9P7VR16</accession>
<feature type="transmembrane region" description="Helical" evidence="1">
    <location>
        <begin position="29"/>
        <end position="48"/>
    </location>
</feature>
<dbReference type="Proteomes" id="UP000812287">
    <property type="component" value="Unassembled WGS sequence"/>
</dbReference>
<reference evidence="2" key="1">
    <citation type="submission" date="2020-11" db="EMBL/GenBank/DDBJ databases">
        <title>Adaptations for nitrogen fixation in a non-lichenized fungal sporocarp promotes dispersal by wood-feeding termites.</title>
        <authorList>
            <consortium name="DOE Joint Genome Institute"/>
            <person name="Koch R.A."/>
            <person name="Yoon G."/>
            <person name="Arayal U."/>
            <person name="Lail K."/>
            <person name="Amirebrahimi M."/>
            <person name="Labutti K."/>
            <person name="Lipzen A."/>
            <person name="Riley R."/>
            <person name="Barry K."/>
            <person name="Henrissat B."/>
            <person name="Grigoriev I.V."/>
            <person name="Herr J.R."/>
            <person name="Aime M.C."/>
        </authorList>
    </citation>
    <scope>NUCLEOTIDE SEQUENCE</scope>
    <source>
        <strain evidence="2">MCA 3950</strain>
    </source>
</reference>
<dbReference type="GeneID" id="66102337"/>